<gene>
    <name evidence="1" type="ORF">LCGC14_2395420</name>
</gene>
<feature type="non-terminal residue" evidence="1">
    <location>
        <position position="42"/>
    </location>
</feature>
<accession>A0A0F9E9A9</accession>
<evidence type="ECO:0000313" key="1">
    <source>
        <dbReference type="EMBL" id="KKL26426.1"/>
    </source>
</evidence>
<reference evidence="1" key="1">
    <citation type="journal article" date="2015" name="Nature">
        <title>Complex archaea that bridge the gap between prokaryotes and eukaryotes.</title>
        <authorList>
            <person name="Spang A."/>
            <person name="Saw J.H."/>
            <person name="Jorgensen S.L."/>
            <person name="Zaremba-Niedzwiedzka K."/>
            <person name="Martijn J."/>
            <person name="Lind A.E."/>
            <person name="van Eijk R."/>
            <person name="Schleper C."/>
            <person name="Guy L."/>
            <person name="Ettema T.J."/>
        </authorList>
    </citation>
    <scope>NUCLEOTIDE SEQUENCE</scope>
</reference>
<name>A0A0F9E9A9_9ZZZZ</name>
<protein>
    <submittedName>
        <fullName evidence="1">Uncharacterized protein</fullName>
    </submittedName>
</protein>
<comment type="caution">
    <text evidence="1">The sequence shown here is derived from an EMBL/GenBank/DDBJ whole genome shotgun (WGS) entry which is preliminary data.</text>
</comment>
<dbReference type="EMBL" id="LAZR01035844">
    <property type="protein sequence ID" value="KKL26426.1"/>
    <property type="molecule type" value="Genomic_DNA"/>
</dbReference>
<dbReference type="AlphaFoldDB" id="A0A0F9E9A9"/>
<sequence>MSNIKKVKGYAIITNNKIDVRTVSETRRAAIINWIVVEGGRM</sequence>
<proteinExistence type="predicted"/>
<organism evidence="1">
    <name type="scientific">marine sediment metagenome</name>
    <dbReference type="NCBI Taxonomy" id="412755"/>
    <lineage>
        <taxon>unclassified sequences</taxon>
        <taxon>metagenomes</taxon>
        <taxon>ecological metagenomes</taxon>
    </lineage>
</organism>